<accession>A0A158RIU6</accession>
<evidence type="ECO:0000313" key="1">
    <source>
        <dbReference type="EMBL" id="ACO26976.1"/>
    </source>
</evidence>
<organism evidence="1 2">
    <name type="scientific">Bacillus cereus (strain 03BB102)</name>
    <dbReference type="NCBI Taxonomy" id="572264"/>
    <lineage>
        <taxon>Bacteria</taxon>
        <taxon>Bacillati</taxon>
        <taxon>Bacillota</taxon>
        <taxon>Bacilli</taxon>
        <taxon>Bacillales</taxon>
        <taxon>Bacillaceae</taxon>
        <taxon>Bacillus</taxon>
        <taxon>Bacillus cereus group</taxon>
    </lineage>
</organism>
<dbReference type="Proteomes" id="UP000002210">
    <property type="component" value="Chromosome"/>
</dbReference>
<protein>
    <submittedName>
        <fullName evidence="1">Uncharacterized protein</fullName>
    </submittedName>
</protein>
<dbReference type="AlphaFoldDB" id="A0A158RIU6"/>
<name>A0A158RIU6_BACC3</name>
<reference evidence="1 2" key="1">
    <citation type="submission" date="2009-02" db="EMBL/GenBank/DDBJ databases">
        <title>Genome sequence of Bacillus cereus 03BB102.</title>
        <authorList>
            <person name="Dodson R.J."/>
            <person name="Jackson P."/>
            <person name="Munk A.C."/>
            <person name="Brettin T."/>
            <person name="Bruce D."/>
            <person name="Detter C."/>
            <person name="Tapia R."/>
            <person name="Han C."/>
            <person name="Sutton G."/>
            <person name="Sims D."/>
        </authorList>
    </citation>
    <scope>NUCLEOTIDE SEQUENCE [LARGE SCALE GENOMIC DNA]</scope>
    <source>
        <strain evidence="1 2">03BB102</strain>
    </source>
</reference>
<evidence type="ECO:0000313" key="2">
    <source>
        <dbReference type="Proteomes" id="UP000002210"/>
    </source>
</evidence>
<dbReference type="KEGG" id="bcx:BCA_4346"/>
<sequence length="43" mass="5096">MFFPLNRHVLLVIITKDAPLFNKKTFCSPYALKNKTSHTHFYL</sequence>
<proteinExistence type="predicted"/>
<dbReference type="EMBL" id="CP001407">
    <property type="protein sequence ID" value="ACO26976.1"/>
    <property type="molecule type" value="Genomic_DNA"/>
</dbReference>
<gene>
    <name evidence="1" type="ordered locus">BCA_4346</name>
</gene>